<keyword evidence="3" id="KW-1185">Reference proteome</keyword>
<dbReference type="AlphaFoldDB" id="W7YGC6"/>
<evidence type="ECO:0000313" key="3">
    <source>
        <dbReference type="Proteomes" id="UP000019364"/>
    </source>
</evidence>
<feature type="transmembrane region" description="Helical" evidence="1">
    <location>
        <begin position="505"/>
        <end position="528"/>
    </location>
</feature>
<feature type="transmembrane region" description="Helical" evidence="1">
    <location>
        <begin position="6"/>
        <end position="28"/>
    </location>
</feature>
<feature type="transmembrane region" description="Helical" evidence="1">
    <location>
        <begin position="307"/>
        <end position="325"/>
    </location>
</feature>
<feature type="transmembrane region" description="Helical" evidence="1">
    <location>
        <begin position="395"/>
        <end position="416"/>
    </location>
</feature>
<gene>
    <name evidence="2" type="ORF">JCM16418_1550</name>
</gene>
<dbReference type="Proteomes" id="UP000019364">
    <property type="component" value="Unassembled WGS sequence"/>
</dbReference>
<dbReference type="eggNOG" id="ENOG502Z8SC">
    <property type="taxonomic scope" value="Bacteria"/>
</dbReference>
<evidence type="ECO:0000256" key="1">
    <source>
        <dbReference type="SAM" id="Phobius"/>
    </source>
</evidence>
<reference evidence="2 3" key="1">
    <citation type="journal article" date="2014" name="Genome Announc.">
        <title>Draft Genome Sequence of Paenibacillus pini JCM 16418T, Isolated from the Rhizosphere of Pine Tree.</title>
        <authorList>
            <person name="Yuki M."/>
            <person name="Oshima K."/>
            <person name="Suda W."/>
            <person name="Oshida Y."/>
            <person name="Kitamura K."/>
            <person name="Iida Y."/>
            <person name="Hattori M."/>
            <person name="Ohkuma M."/>
        </authorList>
    </citation>
    <scope>NUCLEOTIDE SEQUENCE [LARGE SCALE GENOMIC DNA]</scope>
    <source>
        <strain evidence="2 3">JCM 16418</strain>
    </source>
</reference>
<keyword evidence="1" id="KW-1133">Transmembrane helix</keyword>
<proteinExistence type="predicted"/>
<dbReference type="EMBL" id="BAVZ01000003">
    <property type="protein sequence ID" value="GAF07532.1"/>
    <property type="molecule type" value="Genomic_DNA"/>
</dbReference>
<feature type="transmembrane region" description="Helical" evidence="1">
    <location>
        <begin position="125"/>
        <end position="146"/>
    </location>
</feature>
<dbReference type="STRING" id="1236976.JCM16418_1550"/>
<sequence>MNINLLLRSILIISLVLFGLLYAVLSWLRSRDQNRSQQSLDQQIFHKNKLRFKDRWQQFLQASYVFSIKIPLLSSYVRKIRKRLSGIHAYDEYHLRLKVMNLTLTILGILSISLILLYVMNSSLAFILLVAMTAVVINSLLIDMYVNSHEKRLLLQMVDLFSDVRHRYHQHGMVVEALYESTETAGHEVSLHVRKIYAALNATDPSEELERYYEASPNRFLKAFAGISYMIMEFGDKVKEQGSIYLQGLSGLTKEIHLEILRRSRLDYLLKGLNLIALAPVFFTKPIEHWARNSFPAMDEFYMSKLGYIAKILIYVIIIIAYLFMQKLQQYDETSYRAGKTKRTWEQMLSSIDLYKRFTLLWAPKPQTPGYAKMVRLLKDSNTATRYEWFYIRRFTLFLLTFVVSMSVVMFLHTSARNHIMYDPVSGDHIFGQMTADQKKQAKQLSDKDLEIMKEVNMSPTSSYEDIASRLENTKKQGHEKDDMVTSANRIVQKLEAYGSEYLKWWELLLCISISFTAYQFPLWMLYFQRKVRYMDMRHEVYEFHTVISMLREMDRISVEEILEWMDRFAVIFKIPIQRCLINFDNGAELALHELKEEIRFADFQRIVDKLLLAVEKIPVAQAFDDLESEMSFYFEQRKQEYEKTIDTKAGLGKIIGFTPMYALIFMYLVIPLIGMSFVQMSVYYEQIQKI</sequence>
<organism evidence="2 3">
    <name type="scientific">Paenibacillus pini JCM 16418</name>
    <dbReference type="NCBI Taxonomy" id="1236976"/>
    <lineage>
        <taxon>Bacteria</taxon>
        <taxon>Bacillati</taxon>
        <taxon>Bacillota</taxon>
        <taxon>Bacilli</taxon>
        <taxon>Bacillales</taxon>
        <taxon>Paenibacillaceae</taxon>
        <taxon>Paenibacillus</taxon>
    </lineage>
</organism>
<evidence type="ECO:0000313" key="2">
    <source>
        <dbReference type="EMBL" id="GAF07532.1"/>
    </source>
</evidence>
<dbReference type="RefSeq" id="WP_036647129.1">
    <property type="nucleotide sequence ID" value="NZ_BAVZ01000003.1"/>
</dbReference>
<keyword evidence="1" id="KW-0812">Transmembrane</keyword>
<keyword evidence="1" id="KW-0472">Membrane</keyword>
<protein>
    <submittedName>
        <fullName evidence="2">Uncharacterized protein</fullName>
    </submittedName>
</protein>
<feature type="transmembrane region" description="Helical" evidence="1">
    <location>
        <begin position="99"/>
        <end position="119"/>
    </location>
</feature>
<accession>W7YGC6</accession>
<comment type="caution">
    <text evidence="2">The sequence shown here is derived from an EMBL/GenBank/DDBJ whole genome shotgun (WGS) entry which is preliminary data.</text>
</comment>
<name>W7YGC6_9BACL</name>
<dbReference type="OrthoDB" id="2662505at2"/>
<feature type="transmembrane region" description="Helical" evidence="1">
    <location>
        <begin position="662"/>
        <end position="685"/>
    </location>
</feature>
<feature type="transmembrane region" description="Helical" evidence="1">
    <location>
        <begin position="268"/>
        <end position="287"/>
    </location>
</feature>